<comment type="subcellular location">
    <subcellularLocation>
        <location evidence="1">Cell outer membrane</location>
    </subcellularLocation>
</comment>
<keyword evidence="5" id="KW-0998">Cell outer membrane</keyword>
<dbReference type="CDD" id="cd08977">
    <property type="entry name" value="SusD"/>
    <property type="match status" value="1"/>
</dbReference>
<dbReference type="OrthoDB" id="617686at2"/>
<dbReference type="InterPro" id="IPR011990">
    <property type="entry name" value="TPR-like_helical_dom_sf"/>
</dbReference>
<keyword evidence="4" id="KW-0472">Membrane</keyword>
<sequence>MKYNIKNILFRAIICMIFIPFISCDSFLDESSTTVTNENTGGGGKDNATQYTTATQMEQLLAGAYSDYANEFWQLDWYIMNDAQADNAYAGEPKDMTMQFDELRVSASNGGVKRDWGYMYSQISKANTIIEWIPKIKDTALTEQRRGQIAGDAHFMRALCYFNLVRIYGSVPLITQYVPEISISNIDTIYPLLYPKQETVENIYTQIVNDLEYAEANVMDYSANKFKITKALVHLIQAQVYATKDGFENTDWNKVKQYAKAVVDDTRYGLMDNYDDLFAVAETPSNGVLPSVNLVNEHCKESIFEVDYNSWSTLGNWGAQMFYGIDWKKFNTPSQDLYKAFTSAGDVVRRDASIMFGDVTGKWTDKYWPSNKYPYCYKLRSQEAGNIVIFRLPEAILLLAEAENELGNIGEAKNLVNKIRKRVDLADTPANTKDAMRLAIENENRFEFAFEGKRWMDLKRRGRFIQVMRSASDHQNAYASRLNENKLVWPIPQSELDLNVNLVQNPGY</sequence>
<name>F8WVJ6_9BACT</name>
<dbReference type="Gene3D" id="1.25.40.390">
    <property type="match status" value="1"/>
</dbReference>
<evidence type="ECO:0000256" key="1">
    <source>
        <dbReference type="ARBA" id="ARBA00004442"/>
    </source>
</evidence>
<dbReference type="AlphaFoldDB" id="F8WVJ6"/>
<dbReference type="SUPFAM" id="SSF48452">
    <property type="entry name" value="TPR-like"/>
    <property type="match status" value="1"/>
</dbReference>
<feature type="chain" id="PRO_5003385768" description="RagB/SusD domain-containing protein" evidence="6">
    <location>
        <begin position="29"/>
        <end position="508"/>
    </location>
</feature>
<dbReference type="GeneID" id="78081021"/>
<accession>F8WVJ6</accession>
<keyword evidence="10" id="KW-1185">Reference proteome</keyword>
<comment type="similarity">
    <text evidence="2">Belongs to the SusD family.</text>
</comment>
<evidence type="ECO:0000256" key="3">
    <source>
        <dbReference type="ARBA" id="ARBA00022729"/>
    </source>
</evidence>
<dbReference type="Pfam" id="PF07980">
    <property type="entry name" value="SusD_RagB"/>
    <property type="match status" value="1"/>
</dbReference>
<feature type="domain" description="RagB/SusD" evidence="7">
    <location>
        <begin position="361"/>
        <end position="508"/>
    </location>
</feature>
<evidence type="ECO:0000313" key="10">
    <source>
        <dbReference type="Proteomes" id="UP000006420"/>
    </source>
</evidence>
<dbReference type="STRING" id="742767.HMPREF9456_00335"/>
<gene>
    <name evidence="9" type="ORF">HMPREF9456_00335</name>
</gene>
<evidence type="ECO:0000256" key="4">
    <source>
        <dbReference type="ARBA" id="ARBA00023136"/>
    </source>
</evidence>
<feature type="domain" description="SusD-like N-terminal" evidence="8">
    <location>
        <begin position="51"/>
        <end position="231"/>
    </location>
</feature>
<evidence type="ECO:0000256" key="5">
    <source>
        <dbReference type="ARBA" id="ARBA00023237"/>
    </source>
</evidence>
<comment type="caution">
    <text evidence="9">The sequence shown here is derived from an EMBL/GenBank/DDBJ whole genome shotgun (WGS) entry which is preliminary data.</text>
</comment>
<dbReference type="Pfam" id="PF14322">
    <property type="entry name" value="SusD-like_3"/>
    <property type="match status" value="1"/>
</dbReference>
<evidence type="ECO:0000256" key="6">
    <source>
        <dbReference type="SAM" id="SignalP"/>
    </source>
</evidence>
<protein>
    <recommendedName>
        <fullName evidence="11">RagB/SusD domain-containing protein</fullName>
    </recommendedName>
</protein>
<dbReference type="HOGENOM" id="CLU_015553_1_3_10"/>
<evidence type="ECO:0008006" key="11">
    <source>
        <dbReference type="Google" id="ProtNLM"/>
    </source>
</evidence>
<evidence type="ECO:0000259" key="7">
    <source>
        <dbReference type="Pfam" id="PF07980"/>
    </source>
</evidence>
<keyword evidence="3 6" id="KW-0732">Signal</keyword>
<dbReference type="RefSeq" id="WP_006841708.1">
    <property type="nucleotide sequence ID" value="NZ_AQWJ01000001.1"/>
</dbReference>
<dbReference type="Proteomes" id="UP000006420">
    <property type="component" value="Unassembled WGS sequence"/>
</dbReference>
<reference evidence="9 10" key="1">
    <citation type="submission" date="2011-04" db="EMBL/GenBank/DDBJ databases">
        <title>The Genome Sequence of Dysgonomonas mossii DSM 22836.</title>
        <authorList>
            <consortium name="The Broad Institute Genome Sequencing Platform"/>
            <person name="Earl A."/>
            <person name="Ward D."/>
            <person name="Feldgarden M."/>
            <person name="Gevers D."/>
            <person name="Pudlo N."/>
            <person name="Martens E."/>
            <person name="Allen-Vercoe E."/>
            <person name="Young S.K."/>
            <person name="Zeng Q."/>
            <person name="Gargeya S."/>
            <person name="Fitzgerald M."/>
            <person name="Haas B."/>
            <person name="Abouelleil A."/>
            <person name="Alvarado L."/>
            <person name="Arachchi H.M."/>
            <person name="Berlin A."/>
            <person name="Brown A."/>
            <person name="Chapman S.B."/>
            <person name="Chen Z."/>
            <person name="Dunbar C."/>
            <person name="Freedman E."/>
            <person name="Gearin G."/>
            <person name="Gellesch M."/>
            <person name="Goldberg J."/>
            <person name="Griggs A."/>
            <person name="Gujja S."/>
            <person name="Heiman D."/>
            <person name="Howarth C."/>
            <person name="Larson L."/>
            <person name="Lui A."/>
            <person name="MacDonald P.J.P."/>
            <person name="Mehta T."/>
            <person name="Montmayeur A."/>
            <person name="Murphy C."/>
            <person name="Neiman D."/>
            <person name="Pearson M."/>
            <person name="Priest M."/>
            <person name="Roberts A."/>
            <person name="Saif S."/>
            <person name="Shea T."/>
            <person name="Shenoy N."/>
            <person name="Sisk P."/>
            <person name="Stolte C."/>
            <person name="Sykes S."/>
            <person name="Yandava C."/>
            <person name="Wortman J."/>
            <person name="Nusbaum C."/>
            <person name="Birren B."/>
        </authorList>
    </citation>
    <scope>NUCLEOTIDE SEQUENCE [LARGE SCALE GENOMIC DNA]</scope>
    <source>
        <strain evidence="9 10">DSM 22836</strain>
    </source>
</reference>
<evidence type="ECO:0000256" key="2">
    <source>
        <dbReference type="ARBA" id="ARBA00006275"/>
    </source>
</evidence>
<evidence type="ECO:0000259" key="8">
    <source>
        <dbReference type="Pfam" id="PF14322"/>
    </source>
</evidence>
<dbReference type="GO" id="GO:0009279">
    <property type="term" value="C:cell outer membrane"/>
    <property type="evidence" value="ECO:0007669"/>
    <property type="project" value="UniProtKB-SubCell"/>
</dbReference>
<dbReference type="InterPro" id="IPR033985">
    <property type="entry name" value="SusD-like_N"/>
</dbReference>
<feature type="signal peptide" evidence="6">
    <location>
        <begin position="1"/>
        <end position="28"/>
    </location>
</feature>
<dbReference type="EMBL" id="ADLW01000001">
    <property type="protein sequence ID" value="EGK06461.1"/>
    <property type="molecule type" value="Genomic_DNA"/>
</dbReference>
<proteinExistence type="inferred from homology"/>
<dbReference type="eggNOG" id="COG0702">
    <property type="taxonomic scope" value="Bacteria"/>
</dbReference>
<organism evidence="9 10">
    <name type="scientific">Dysgonomonas mossii DSM 22836</name>
    <dbReference type="NCBI Taxonomy" id="742767"/>
    <lineage>
        <taxon>Bacteria</taxon>
        <taxon>Pseudomonadati</taxon>
        <taxon>Bacteroidota</taxon>
        <taxon>Bacteroidia</taxon>
        <taxon>Bacteroidales</taxon>
        <taxon>Dysgonomonadaceae</taxon>
        <taxon>Dysgonomonas</taxon>
    </lineage>
</organism>
<dbReference type="InterPro" id="IPR012944">
    <property type="entry name" value="SusD_RagB_dom"/>
</dbReference>
<evidence type="ECO:0000313" key="9">
    <source>
        <dbReference type="EMBL" id="EGK06461.1"/>
    </source>
</evidence>